<dbReference type="GO" id="GO:0006325">
    <property type="term" value="P:chromatin organization"/>
    <property type="evidence" value="ECO:0007669"/>
    <property type="project" value="UniProtKB-KW"/>
</dbReference>
<evidence type="ECO:0000313" key="9">
    <source>
        <dbReference type="Proteomes" id="UP000660262"/>
    </source>
</evidence>
<evidence type="ECO:0000256" key="3">
    <source>
        <dbReference type="ARBA" id="ARBA00023015"/>
    </source>
</evidence>
<keyword evidence="5" id="KW-0539">Nucleus</keyword>
<organism evidence="8 9">
    <name type="scientific">Pycnococcus provasolii</name>
    <dbReference type="NCBI Taxonomy" id="41880"/>
    <lineage>
        <taxon>Eukaryota</taxon>
        <taxon>Viridiplantae</taxon>
        <taxon>Chlorophyta</taxon>
        <taxon>Pseudoscourfieldiophyceae</taxon>
        <taxon>Pseudoscourfieldiales</taxon>
        <taxon>Pycnococcaceae</taxon>
        <taxon>Pycnococcus</taxon>
    </lineage>
</organism>
<gene>
    <name evidence="8" type="ORF">PPROV_001024100</name>
</gene>
<evidence type="ECO:0000256" key="4">
    <source>
        <dbReference type="ARBA" id="ARBA00023163"/>
    </source>
</evidence>
<dbReference type="EMBL" id="BNJQ01000035">
    <property type="protein sequence ID" value="GHP11513.1"/>
    <property type="molecule type" value="Genomic_DNA"/>
</dbReference>
<dbReference type="OrthoDB" id="124855at2759"/>
<dbReference type="PROSITE" id="PS51640">
    <property type="entry name" value="MRG"/>
    <property type="match status" value="1"/>
</dbReference>
<dbReference type="GO" id="GO:0006355">
    <property type="term" value="P:regulation of DNA-templated transcription"/>
    <property type="evidence" value="ECO:0007669"/>
    <property type="project" value="InterPro"/>
</dbReference>
<keyword evidence="2" id="KW-0156">Chromatin regulator</keyword>
<dbReference type="PANTHER" id="PTHR10880">
    <property type="entry name" value="MORTALITY FACTOR 4-LIKE PROTEIN"/>
    <property type="match status" value="1"/>
</dbReference>
<dbReference type="PANTHER" id="PTHR10880:SF15">
    <property type="entry name" value="MSL COMPLEX SUBUNIT 3"/>
    <property type="match status" value="1"/>
</dbReference>
<dbReference type="Pfam" id="PF05712">
    <property type="entry name" value="MRG"/>
    <property type="match status" value="1"/>
</dbReference>
<feature type="compositionally biased region" description="Low complexity" evidence="6">
    <location>
        <begin position="14"/>
        <end position="33"/>
    </location>
</feature>
<evidence type="ECO:0000256" key="6">
    <source>
        <dbReference type="SAM" id="MobiDB-lite"/>
    </source>
</evidence>
<comment type="subcellular location">
    <subcellularLocation>
        <location evidence="1">Nucleus</location>
    </subcellularLocation>
</comment>
<dbReference type="AlphaFoldDB" id="A0A830HXQ1"/>
<evidence type="ECO:0000313" key="8">
    <source>
        <dbReference type="EMBL" id="GHP11513.1"/>
    </source>
</evidence>
<comment type="caution">
    <text evidence="8">The sequence shown here is derived from an EMBL/GenBank/DDBJ whole genome shotgun (WGS) entry which is preliminary data.</text>
</comment>
<proteinExistence type="predicted"/>
<feature type="region of interest" description="Disordered" evidence="6">
    <location>
        <begin position="1"/>
        <end position="134"/>
    </location>
</feature>
<dbReference type="Gene3D" id="1.10.274.30">
    <property type="entry name" value="MRG domain"/>
    <property type="match status" value="1"/>
</dbReference>
<evidence type="ECO:0000256" key="2">
    <source>
        <dbReference type="ARBA" id="ARBA00022853"/>
    </source>
</evidence>
<feature type="compositionally biased region" description="Basic and acidic residues" evidence="6">
    <location>
        <begin position="95"/>
        <end position="109"/>
    </location>
</feature>
<dbReference type="InterPro" id="IPR026541">
    <property type="entry name" value="MRG_dom"/>
</dbReference>
<keyword evidence="4" id="KW-0804">Transcription</keyword>
<feature type="compositionally biased region" description="Low complexity" evidence="6">
    <location>
        <begin position="40"/>
        <end position="56"/>
    </location>
</feature>
<dbReference type="GO" id="GO:0005634">
    <property type="term" value="C:nucleus"/>
    <property type="evidence" value="ECO:0007669"/>
    <property type="project" value="UniProtKB-SubCell"/>
</dbReference>
<keyword evidence="3" id="KW-0805">Transcription regulation</keyword>
<protein>
    <recommendedName>
        <fullName evidence="7">MRG domain-containing protein</fullName>
    </recommendedName>
</protein>
<accession>A0A830HXQ1</accession>
<feature type="compositionally biased region" description="Low complexity" evidence="6">
    <location>
        <begin position="74"/>
        <end position="88"/>
    </location>
</feature>
<evidence type="ECO:0000256" key="1">
    <source>
        <dbReference type="ARBA" id="ARBA00004123"/>
    </source>
</evidence>
<keyword evidence="9" id="KW-1185">Reference proteome</keyword>
<dbReference type="InterPro" id="IPR008676">
    <property type="entry name" value="MRG"/>
</dbReference>
<feature type="compositionally biased region" description="Low complexity" evidence="6">
    <location>
        <begin position="117"/>
        <end position="134"/>
    </location>
</feature>
<dbReference type="GO" id="GO:0000123">
    <property type="term" value="C:histone acetyltransferase complex"/>
    <property type="evidence" value="ECO:0007669"/>
    <property type="project" value="TreeGrafter"/>
</dbReference>
<evidence type="ECO:0000256" key="5">
    <source>
        <dbReference type="ARBA" id="ARBA00023242"/>
    </source>
</evidence>
<evidence type="ECO:0000259" key="7">
    <source>
        <dbReference type="Pfam" id="PF05712"/>
    </source>
</evidence>
<dbReference type="Proteomes" id="UP000660262">
    <property type="component" value="Unassembled WGS sequence"/>
</dbReference>
<feature type="domain" description="MRG" evidence="7">
    <location>
        <begin position="135"/>
        <end position="302"/>
    </location>
</feature>
<name>A0A830HXQ1_9CHLO</name>
<dbReference type="InterPro" id="IPR038217">
    <property type="entry name" value="MRG_C_sf"/>
</dbReference>
<sequence>MMDPVPSQRRRASQRASSQKPSPSPSPLKQQVLHSKKRGPPGSSGSSPDSKTSQAAKKQKRSSSDDDDDDDAAAADAVHNAAKNVSVSKNKKKAKKDDQKMQQKKETATKKTKTKVTEPAAATATATATATAPEPEPVTTVNIVFPALLKRQLVEDHDQVKEANKLVPLPRSPTVAQILEQFVASKSSGNAAGGGASTATEKSSALNQLADGLRVFFDKTCNSKLLYANEREQNARHVPAGTQPSDVYGAEHLLRFFVRLPELLPKESSGDPRIPEVMTTKLHEILRFLSKNNAEFFVAAYVDPPSRLAKSPKMECAVP</sequence>
<reference evidence="8" key="1">
    <citation type="submission" date="2020-10" db="EMBL/GenBank/DDBJ databases">
        <title>Unveiling of a novel bifunctional photoreceptor, Dualchrome1, isolated from a cosmopolitan green alga.</title>
        <authorList>
            <person name="Suzuki S."/>
            <person name="Kawachi M."/>
        </authorList>
    </citation>
    <scope>NUCLEOTIDE SEQUENCE</scope>
    <source>
        <strain evidence="8">NIES 2893</strain>
    </source>
</reference>